<dbReference type="EMBL" id="AP012294">
    <property type="protein sequence ID" value="BAL84690.1"/>
    <property type="molecule type" value="Genomic_DNA"/>
</dbReference>
<proteinExistence type="predicted"/>
<name>I0GVA3_SELRL</name>
<dbReference type="KEGG" id="sri:SELR_pSRC400390"/>
<organism evidence="1 2">
    <name type="scientific">Selenomonas ruminantium subsp. lactilytica (strain NBRC 103574 / TAM6421)</name>
    <dbReference type="NCBI Taxonomy" id="927704"/>
    <lineage>
        <taxon>Bacteria</taxon>
        <taxon>Bacillati</taxon>
        <taxon>Bacillota</taxon>
        <taxon>Negativicutes</taxon>
        <taxon>Selenomonadales</taxon>
        <taxon>Selenomonadaceae</taxon>
        <taxon>Selenomonas</taxon>
    </lineage>
</organism>
<evidence type="ECO:0000313" key="1">
    <source>
        <dbReference type="EMBL" id="BAL84690.1"/>
    </source>
</evidence>
<accession>I0GVA3</accession>
<evidence type="ECO:0000313" key="2">
    <source>
        <dbReference type="Proteomes" id="UP000007887"/>
    </source>
</evidence>
<reference evidence="1 2" key="1">
    <citation type="submission" date="2011-10" db="EMBL/GenBank/DDBJ databases">
        <title>Whole genome sequence of Selenomonas ruminantium subsp. lactilytica TAM6421.</title>
        <authorList>
            <person name="Oguchi A."/>
            <person name="Ankai A."/>
            <person name="Kaneko J."/>
            <person name="Yamada-Narita S."/>
            <person name="Fukui S."/>
            <person name="Takahashi M."/>
            <person name="Onodera T."/>
            <person name="Kojima S."/>
            <person name="Fushimi T."/>
            <person name="Abe N."/>
            <person name="Kamio Y."/>
            <person name="Yamazaki S."/>
            <person name="Fujita N."/>
        </authorList>
    </citation>
    <scope>NUCLEOTIDE SEQUENCE [LARGE SCALE GENOMIC DNA]</scope>
    <source>
        <strain evidence="2">NBRC 103574 / TAM6421</strain>
        <plasmid evidence="1 2">pSRC4</plasmid>
    </source>
</reference>
<protein>
    <submittedName>
        <fullName evidence="1">Uncharacterized protein</fullName>
    </submittedName>
</protein>
<keyword evidence="1" id="KW-0614">Plasmid</keyword>
<gene>
    <name evidence="1" type="ordered locus">SELR_pSRC400390</name>
</gene>
<dbReference type="RefSeq" id="WP_014425990.1">
    <property type="nucleotide sequence ID" value="NC_017069.1"/>
</dbReference>
<dbReference type="Proteomes" id="UP000007887">
    <property type="component" value="Plasmid pSRC4"/>
</dbReference>
<dbReference type="PATRIC" id="fig|927704.6.peg.3454"/>
<dbReference type="HOGENOM" id="CLU_1214122_0_0_9"/>
<geneLocation type="plasmid" evidence="1 2">
    <name>pSRC4</name>
</geneLocation>
<dbReference type="AlphaFoldDB" id="I0GVA3"/>
<sequence>MEDLQTFKLNPKGQVKISLAWAPKRTDFMSGKSQFQRRRINAKKAYSFTVCGGRKDYDYLMEFYNSHFGQLKPFYFDYDGKTEKVYFGSALQVKIKREVGKIVGFSANISLDIDKRGKIDKITPSESDVLPKATPAVTYSSDWNTKVYSSSPAVNRRKEYNKPREKLSVKFKGLKKERDRVIDLYESHADLPCLFPFDGKKVKVRLPDSITITDYREVKKIVGYECQMDLEIV</sequence>